<proteinExistence type="predicted"/>
<organism evidence="3 4">
    <name type="scientific">Saltatorellus ferox</name>
    <dbReference type="NCBI Taxonomy" id="2528018"/>
    <lineage>
        <taxon>Bacteria</taxon>
        <taxon>Pseudomonadati</taxon>
        <taxon>Planctomycetota</taxon>
        <taxon>Planctomycetia</taxon>
        <taxon>Planctomycetia incertae sedis</taxon>
        <taxon>Saltatorellus</taxon>
    </lineage>
</organism>
<dbReference type="EMBL" id="CP036434">
    <property type="protein sequence ID" value="QDV09951.1"/>
    <property type="molecule type" value="Genomic_DNA"/>
</dbReference>
<dbReference type="InterPro" id="IPR028976">
    <property type="entry name" value="CheC-like_sf"/>
</dbReference>
<dbReference type="InterPro" id="IPR028051">
    <property type="entry name" value="CheX-like_dom"/>
</dbReference>
<sequence length="173" mass="18467">MKLAHLAQTTLDDAGRALIPAVPPGAKGEPAQLCRAAVIGFAGSQVRGTLGVATSQAGLDRILARTGPSDDLATCDRTRAEDSLAELSNLLLGAIKRAWVRRGLEFTLATPLVIRGLSIEICGGENNQWFSTESSAGDDRVTSWLDIHYDENLEVPDHDVETDLVAEGETLLF</sequence>
<dbReference type="Gene3D" id="3.40.1550.10">
    <property type="entry name" value="CheC-like"/>
    <property type="match status" value="1"/>
</dbReference>
<keyword evidence="4" id="KW-1185">Reference proteome</keyword>
<keyword evidence="1" id="KW-0145">Chemotaxis</keyword>
<evidence type="ECO:0000256" key="1">
    <source>
        <dbReference type="ARBA" id="ARBA00022500"/>
    </source>
</evidence>
<dbReference type="Pfam" id="PF13690">
    <property type="entry name" value="CheX"/>
    <property type="match status" value="1"/>
</dbReference>
<accession>A0A518F0T5</accession>
<dbReference type="RefSeq" id="WP_145205263.1">
    <property type="nucleotide sequence ID" value="NZ_CP036434.1"/>
</dbReference>
<dbReference type="Proteomes" id="UP000320390">
    <property type="component" value="Chromosome"/>
</dbReference>
<gene>
    <name evidence="3" type="ORF">Poly30_55120</name>
</gene>
<evidence type="ECO:0000313" key="3">
    <source>
        <dbReference type="EMBL" id="QDV09951.1"/>
    </source>
</evidence>
<dbReference type="OrthoDB" id="9788100at2"/>
<feature type="domain" description="Chemotaxis phosphatase CheX-like" evidence="2">
    <location>
        <begin position="36"/>
        <end position="121"/>
    </location>
</feature>
<evidence type="ECO:0000259" key="2">
    <source>
        <dbReference type="Pfam" id="PF13690"/>
    </source>
</evidence>
<evidence type="ECO:0000313" key="4">
    <source>
        <dbReference type="Proteomes" id="UP000320390"/>
    </source>
</evidence>
<protein>
    <recommendedName>
        <fullName evidence="2">Chemotaxis phosphatase CheX-like domain-containing protein</fullName>
    </recommendedName>
</protein>
<dbReference type="GO" id="GO:0006935">
    <property type="term" value="P:chemotaxis"/>
    <property type="evidence" value="ECO:0007669"/>
    <property type="project" value="UniProtKB-KW"/>
</dbReference>
<name>A0A518F0T5_9BACT</name>
<reference evidence="3 4" key="1">
    <citation type="submission" date="2019-02" db="EMBL/GenBank/DDBJ databases">
        <title>Deep-cultivation of Planctomycetes and their phenomic and genomic characterization uncovers novel biology.</title>
        <authorList>
            <person name="Wiegand S."/>
            <person name="Jogler M."/>
            <person name="Boedeker C."/>
            <person name="Pinto D."/>
            <person name="Vollmers J."/>
            <person name="Rivas-Marin E."/>
            <person name="Kohn T."/>
            <person name="Peeters S.H."/>
            <person name="Heuer A."/>
            <person name="Rast P."/>
            <person name="Oberbeckmann S."/>
            <person name="Bunk B."/>
            <person name="Jeske O."/>
            <person name="Meyerdierks A."/>
            <person name="Storesund J.E."/>
            <person name="Kallscheuer N."/>
            <person name="Luecker S."/>
            <person name="Lage O.M."/>
            <person name="Pohl T."/>
            <person name="Merkel B.J."/>
            <person name="Hornburger P."/>
            <person name="Mueller R.-W."/>
            <person name="Bruemmer F."/>
            <person name="Labrenz M."/>
            <person name="Spormann A.M."/>
            <person name="Op den Camp H."/>
            <person name="Overmann J."/>
            <person name="Amann R."/>
            <person name="Jetten M.S.M."/>
            <person name="Mascher T."/>
            <person name="Medema M.H."/>
            <person name="Devos D.P."/>
            <person name="Kaster A.-K."/>
            <person name="Ovreas L."/>
            <person name="Rohde M."/>
            <person name="Galperin M.Y."/>
            <person name="Jogler C."/>
        </authorList>
    </citation>
    <scope>NUCLEOTIDE SEQUENCE [LARGE SCALE GENOMIC DNA]</scope>
    <source>
        <strain evidence="3 4">Poly30</strain>
    </source>
</reference>
<dbReference type="SUPFAM" id="SSF103039">
    <property type="entry name" value="CheC-like"/>
    <property type="match status" value="1"/>
</dbReference>
<dbReference type="AlphaFoldDB" id="A0A518F0T5"/>